<dbReference type="InterPro" id="IPR023213">
    <property type="entry name" value="CAT-like_dom_sf"/>
</dbReference>
<keyword evidence="3" id="KW-1185">Reference proteome</keyword>
<evidence type="ECO:0000313" key="3">
    <source>
        <dbReference type="Proteomes" id="UP001597417"/>
    </source>
</evidence>
<dbReference type="PANTHER" id="PTHR45527">
    <property type="entry name" value="NONRIBOSOMAL PEPTIDE SYNTHETASE"/>
    <property type="match status" value="1"/>
</dbReference>
<reference evidence="3" key="1">
    <citation type="journal article" date="2019" name="Int. J. Syst. Evol. Microbiol.">
        <title>The Global Catalogue of Microorganisms (GCM) 10K type strain sequencing project: providing services to taxonomists for standard genome sequencing and annotation.</title>
        <authorList>
            <consortium name="The Broad Institute Genomics Platform"/>
            <consortium name="The Broad Institute Genome Sequencing Center for Infectious Disease"/>
            <person name="Wu L."/>
            <person name="Ma J."/>
        </authorList>
    </citation>
    <scope>NUCLEOTIDE SEQUENCE [LARGE SCALE GENOMIC DNA]</scope>
    <source>
        <strain evidence="3">CGMCC 4.7645</strain>
    </source>
</reference>
<dbReference type="EMBL" id="JBHUKR010000036">
    <property type="protein sequence ID" value="MFD2422759.1"/>
    <property type="molecule type" value="Genomic_DNA"/>
</dbReference>
<dbReference type="Gene3D" id="3.30.559.30">
    <property type="entry name" value="Nonribosomal peptide synthetase, condensation domain"/>
    <property type="match status" value="1"/>
</dbReference>
<gene>
    <name evidence="2" type="ORF">ACFSXZ_41195</name>
</gene>
<sequence>MGSLDLVVFRRVWQRVVDRHSALRSAFVWEGLAEPLQVVRSSVEVPFMEVDWSGCDAEEVARRLDGFLREDRAIGFDVSRAPLLRFALIRLAVDRVLVVSSFHHLIIDGWSLQILTREFTALYRAALDGVDVRLDSPVPFADYVQWLERRPVVDAEGFWRR</sequence>
<feature type="domain" description="Condensation" evidence="1">
    <location>
        <begin position="2"/>
        <end position="160"/>
    </location>
</feature>
<protein>
    <submittedName>
        <fullName evidence="2">Condensation domain-containing protein</fullName>
    </submittedName>
</protein>
<evidence type="ECO:0000259" key="1">
    <source>
        <dbReference type="Pfam" id="PF00668"/>
    </source>
</evidence>
<dbReference type="InterPro" id="IPR001242">
    <property type="entry name" value="Condensation_dom"/>
</dbReference>
<dbReference type="Proteomes" id="UP001597417">
    <property type="component" value="Unassembled WGS sequence"/>
</dbReference>
<proteinExistence type="predicted"/>
<dbReference type="RefSeq" id="WP_378272016.1">
    <property type="nucleotide sequence ID" value="NZ_JBHUKR010000036.1"/>
</dbReference>
<comment type="caution">
    <text evidence="2">The sequence shown here is derived from an EMBL/GenBank/DDBJ whole genome shotgun (WGS) entry which is preliminary data.</text>
</comment>
<dbReference type="Pfam" id="PF00668">
    <property type="entry name" value="Condensation"/>
    <property type="match status" value="1"/>
</dbReference>
<organism evidence="2 3">
    <name type="scientific">Amycolatopsis pigmentata</name>
    <dbReference type="NCBI Taxonomy" id="450801"/>
    <lineage>
        <taxon>Bacteria</taxon>
        <taxon>Bacillati</taxon>
        <taxon>Actinomycetota</taxon>
        <taxon>Actinomycetes</taxon>
        <taxon>Pseudonocardiales</taxon>
        <taxon>Pseudonocardiaceae</taxon>
        <taxon>Amycolatopsis</taxon>
    </lineage>
</organism>
<dbReference type="Gene3D" id="3.30.559.10">
    <property type="entry name" value="Chloramphenicol acetyltransferase-like domain"/>
    <property type="match status" value="1"/>
</dbReference>
<feature type="non-terminal residue" evidence="2">
    <location>
        <position position="161"/>
    </location>
</feature>
<accession>A0ABW5G902</accession>
<name>A0ABW5G902_9PSEU</name>
<evidence type="ECO:0000313" key="2">
    <source>
        <dbReference type="EMBL" id="MFD2422759.1"/>
    </source>
</evidence>
<dbReference type="SUPFAM" id="SSF52777">
    <property type="entry name" value="CoA-dependent acyltransferases"/>
    <property type="match status" value="1"/>
</dbReference>
<dbReference type="PANTHER" id="PTHR45527:SF1">
    <property type="entry name" value="FATTY ACID SYNTHASE"/>
    <property type="match status" value="1"/>
</dbReference>